<feature type="domain" description="Beta-mannosidase Ig-fold" evidence="19">
    <location>
        <begin position="1520"/>
        <end position="1584"/>
    </location>
</feature>
<reference evidence="21" key="1">
    <citation type="submission" date="2021-01" db="UniProtKB">
        <authorList>
            <consortium name="EnsemblMetazoa"/>
        </authorList>
    </citation>
    <scope>IDENTIFICATION</scope>
    <source>
        <strain evidence="21">DH4</strain>
    </source>
</reference>
<comment type="function">
    <text evidence="2">Exoglycosidase that cleaves the single beta-linked mannose residue from the non-reducing end of all N-linked glycoprotein oligosaccharides.</text>
</comment>
<protein>
    <recommendedName>
        <fullName evidence="7">Beta-mannosidase</fullName>
        <ecNumber evidence="6">3.2.1.25</ecNumber>
    </recommendedName>
    <alternativeName>
        <fullName evidence="14">Lysosomal beta A mannosidase</fullName>
    </alternativeName>
    <alternativeName>
        <fullName evidence="15">Mannanase</fullName>
    </alternativeName>
</protein>
<evidence type="ECO:0000256" key="17">
    <source>
        <dbReference type="SAM" id="MobiDB-lite"/>
    </source>
</evidence>
<dbReference type="Pfam" id="PF17753">
    <property type="entry name" value="Ig_mannosidase"/>
    <property type="match status" value="1"/>
</dbReference>
<dbReference type="PANTHER" id="PTHR43730">
    <property type="entry name" value="BETA-MANNOSIDASE"/>
    <property type="match status" value="1"/>
</dbReference>
<feature type="coiled-coil region" evidence="16">
    <location>
        <begin position="514"/>
        <end position="568"/>
    </location>
</feature>
<evidence type="ECO:0000256" key="8">
    <source>
        <dbReference type="ARBA" id="ARBA00022729"/>
    </source>
</evidence>
<gene>
    <name evidence="23" type="primary">LOC409334</name>
</gene>
<evidence type="ECO:0000256" key="3">
    <source>
        <dbReference type="ARBA" id="ARBA00004371"/>
    </source>
</evidence>
<evidence type="ECO:0000256" key="14">
    <source>
        <dbReference type="ARBA" id="ARBA00032581"/>
    </source>
</evidence>
<dbReference type="InterPro" id="IPR013783">
    <property type="entry name" value="Ig-like_fold"/>
</dbReference>
<evidence type="ECO:0000259" key="19">
    <source>
        <dbReference type="Pfam" id="PF17753"/>
    </source>
</evidence>
<sequence>MSDSMERDKIELLTSKEREEEEEMKRELLDMKMYETWYTYKDMKEILGFINESKDMANMANDEKNAQKELIESSSDCSPEVMLKTNLIQELEIQEHINNTSQSIHSHKSNHTSPIHEKTVTHDCNNSDLASAIVDSRNSVYTEKNLDSEDIFIRSQDNSNMRDSYSHNMSRYISLKSKNSSQDSDIINNSEKKMDIYSECDKKLDQWQINPLDSCVSENDVPLQEPNRPIVQDRMPFRLCKDAQTPEMLEKLLPALNFYLKQTAELWHSWHRTTDTKFQWGSPIQVGLIKDNLDKKSVTNIKTEQNEMECINKYSNERPNKRKSTMIFSLSDAIYSSSDEDEYIIKKKKIQSYEDKNKELSLNKMVYTAKCNEKNKNLNHDNISKLFNNKEIEHFKMEYKKESKDCLPSELLSLCPKKIIPQIRKNINKNIKHIVNMSPNSIAHSSNEKKNAVNLISKDKNNILTDEEILIELEKDNEKAKTTFENIEIKPLPIKNFSYRIKNECLTLEKLQLEKQKKIEIQREKAQKKEIEEKKKKEELYKKQIEEEQKKEKQREEKEKEKEEKNKRWNIVYMKSKKKINKKDEEKLLSVNKQNKISIDDNRLFEDDNTSKINEIEITDNNISNNINCPICNKSFPNDKIEVHAAGCEQYISENENDVYLLESKSLPITINNAEILECGVCSKYKTTNGIHYEEHVNTCLQKQHEEKSLNGKIITEKHDITFSATVPGGIYTDLSNAHIIPNNFIGYNDLTNRWIGNQSVLYTKSFCVNDTLLNDPKVLLIFHGVDTFATILLNAKKIGETSNMFLRYTFDVTKYLKKGENVLEVFFSSPVKVAENLYNEQASKYIIPPICNPNTYNGECHINHIRKMQASFAWDWGPAFPSMGIWKSVEIIPVNEIYIMDITIDIHKKKNFWNIMITLFFETILQKNNQFIICDISSVLNINEQLNIYNSTRVNLYTNNKYIKSTTFLNVPIDLVHEWWPNGYGNQTLYLLTVTATTSTNVKQKTIHIGFRTVELVQKPLKQGLSFYFKINNIPIFAKGSNFIPASIFPELTAQMDTIKHLLKSAKKANMNMLRVWGGGLYESELFYNIADEYGIMIWQDFMFACAMYPTTEEFLKSVREEVIQNVRRLKNHPSIVLWAGNNENEAALYDNWYGTESKQIYRTDYIKLYVNLIKKTVERLDSTRPFVISSPSNGLYTEQYNYTGKNPYSKIFGDVHYYNYFNNGWDMHQYPRARFSSEYGFQSLPSIYTMLPVAKSITDLDIDSNFLEHRQHLPLGMYFLKSLISKNLKLPNIQNTLKKFENYIYLSQINQAVSVKIQTEYYRQSMSELNEVGEGMTMGALYWQLNDVWQAPSWSSIDFDGRWKMLHYYAVEFFAPLIVTYYIENMNLSIYIVSDKTYPIKNVTLEMNLYTWNNIKPIRSYFHSNITIGANAVTKIDDNLLKYSWILNSTILNECQFNITKNNCITTLTLRDKNGLSIAPRNYIYPSNALKNIALPIANVSVNINDYHLSEKFFNYLDIEIELITNNIILFVWLEAGNICGHFSENGFHMFENTKKILFHACDVTTSEMLRTTLKITTLSDTY</sequence>
<keyword evidence="9" id="KW-0378">Hydrolase</keyword>
<comment type="subunit">
    <text evidence="5">Monomer.</text>
</comment>
<dbReference type="Pfam" id="PF22666">
    <property type="entry name" value="Glyco_hydro_2_N2"/>
    <property type="match status" value="1"/>
</dbReference>
<keyword evidence="12" id="KW-0458">Lysosome</keyword>
<evidence type="ECO:0000256" key="5">
    <source>
        <dbReference type="ARBA" id="ARBA00011245"/>
    </source>
</evidence>
<evidence type="ECO:0000256" key="7">
    <source>
        <dbReference type="ARBA" id="ARBA00015707"/>
    </source>
</evidence>
<dbReference type="GO" id="GO:0005764">
    <property type="term" value="C:lysosome"/>
    <property type="evidence" value="ECO:0007669"/>
    <property type="project" value="UniProtKB-SubCell"/>
</dbReference>
<keyword evidence="13" id="KW-0326">Glycosidase</keyword>
<dbReference type="InterPro" id="IPR054593">
    <property type="entry name" value="Beta-mannosidase-like_N2"/>
</dbReference>
<evidence type="ECO:0000313" key="23">
    <source>
        <dbReference type="RefSeq" id="XP_026296438.1"/>
    </source>
</evidence>
<dbReference type="Gene3D" id="2.60.40.10">
    <property type="entry name" value="Immunoglobulins"/>
    <property type="match status" value="3"/>
</dbReference>
<dbReference type="InterPro" id="IPR017853">
    <property type="entry name" value="GH"/>
</dbReference>
<accession>A0A7M7L563</accession>
<dbReference type="GeneID" id="409334"/>
<dbReference type="Pfam" id="PF02836">
    <property type="entry name" value="Glyco_hydro_2_C"/>
    <property type="match status" value="1"/>
</dbReference>
<evidence type="ECO:0000256" key="4">
    <source>
        <dbReference type="ARBA" id="ARBA00007401"/>
    </source>
</evidence>
<name>A0A7M7L563_APIME</name>
<proteinExistence type="inferred from homology"/>
<comment type="catalytic activity">
    <reaction evidence="1">
        <text>Hydrolysis of terminal, non-reducing beta-D-mannose residues in beta-D-mannosides.</text>
        <dbReference type="EC" id="3.2.1.25"/>
    </reaction>
</comment>
<dbReference type="InterPro" id="IPR036156">
    <property type="entry name" value="Beta-gal/glucu_dom_sf"/>
</dbReference>
<accession>A0A8B8GYV1</accession>
<evidence type="ECO:0000256" key="10">
    <source>
        <dbReference type="ARBA" id="ARBA00023157"/>
    </source>
</evidence>
<evidence type="ECO:0000256" key="6">
    <source>
        <dbReference type="ARBA" id="ARBA00012754"/>
    </source>
</evidence>
<feature type="domain" description="Glycoside hydrolase family 2 catalytic" evidence="18">
    <location>
        <begin position="1056"/>
        <end position="1248"/>
    </location>
</feature>
<dbReference type="PANTHER" id="PTHR43730:SF1">
    <property type="entry name" value="BETA-MANNOSIDASE"/>
    <property type="match status" value="1"/>
</dbReference>
<dbReference type="OrthoDB" id="2866996at2759"/>
<evidence type="ECO:0000256" key="12">
    <source>
        <dbReference type="ARBA" id="ARBA00023228"/>
    </source>
</evidence>
<keyword evidence="10" id="KW-1015">Disulfide bond</keyword>
<dbReference type="InterPro" id="IPR041625">
    <property type="entry name" value="Beta-mannosidase_Ig"/>
</dbReference>
<dbReference type="SUPFAM" id="SSF49785">
    <property type="entry name" value="Galactose-binding domain-like"/>
    <property type="match status" value="1"/>
</dbReference>
<reference evidence="23" key="2">
    <citation type="submission" date="2025-04" db="UniProtKB">
        <authorList>
            <consortium name="RefSeq"/>
        </authorList>
    </citation>
    <scope>IDENTIFICATION</scope>
    <source>
        <strain evidence="23">DH4</strain>
        <tissue evidence="23">Whole body</tissue>
    </source>
</reference>
<dbReference type="InterPro" id="IPR050887">
    <property type="entry name" value="Beta-mannosidase_GH2"/>
</dbReference>
<dbReference type="GO" id="GO:0004567">
    <property type="term" value="F:beta-mannosidase activity"/>
    <property type="evidence" value="ECO:0007669"/>
    <property type="project" value="UniProtKB-EC"/>
</dbReference>
<keyword evidence="16" id="KW-0175">Coiled coil</keyword>
<dbReference type="Gene3D" id="2.60.120.260">
    <property type="entry name" value="Galactose-binding domain-like"/>
    <property type="match status" value="1"/>
</dbReference>
<keyword evidence="11" id="KW-0325">Glycoprotein</keyword>
<dbReference type="EnsemblMetazoa" id="XM_026440653">
    <property type="protein sequence ID" value="XP_026296438"/>
    <property type="gene ID" value="LOC409334"/>
</dbReference>
<dbReference type="InterPro" id="IPR006103">
    <property type="entry name" value="Glyco_hydro_2_cat"/>
</dbReference>
<dbReference type="InterPro" id="IPR008979">
    <property type="entry name" value="Galactose-bd-like_sf"/>
</dbReference>
<dbReference type="Gene3D" id="3.20.20.80">
    <property type="entry name" value="Glycosidases"/>
    <property type="match status" value="1"/>
</dbReference>
<keyword evidence="22" id="KW-1185">Reference proteome</keyword>
<dbReference type="CTD" id="40524"/>
<evidence type="ECO:0000256" key="16">
    <source>
        <dbReference type="SAM" id="Coils"/>
    </source>
</evidence>
<evidence type="ECO:0000313" key="21">
    <source>
        <dbReference type="EnsemblMetazoa" id="XP_026296438"/>
    </source>
</evidence>
<evidence type="ECO:0000256" key="2">
    <source>
        <dbReference type="ARBA" id="ARBA00003150"/>
    </source>
</evidence>
<evidence type="ECO:0000256" key="1">
    <source>
        <dbReference type="ARBA" id="ARBA00000829"/>
    </source>
</evidence>
<comment type="subcellular location">
    <subcellularLocation>
        <location evidence="3">Lysosome</location>
    </subcellularLocation>
</comment>
<keyword evidence="8" id="KW-0732">Signal</keyword>
<dbReference type="SUPFAM" id="SSF49303">
    <property type="entry name" value="beta-Galactosidase/glucuronidase domain"/>
    <property type="match status" value="2"/>
</dbReference>
<comment type="similarity">
    <text evidence="4">Belongs to the glycosyl hydrolase 2 family.</text>
</comment>
<organism evidence="21">
    <name type="scientific">Apis mellifera</name>
    <name type="common">Honeybee</name>
    <dbReference type="NCBI Taxonomy" id="7460"/>
    <lineage>
        <taxon>Eukaryota</taxon>
        <taxon>Metazoa</taxon>
        <taxon>Ecdysozoa</taxon>
        <taxon>Arthropoda</taxon>
        <taxon>Hexapoda</taxon>
        <taxon>Insecta</taxon>
        <taxon>Pterygota</taxon>
        <taxon>Neoptera</taxon>
        <taxon>Endopterygota</taxon>
        <taxon>Hymenoptera</taxon>
        <taxon>Apocrita</taxon>
        <taxon>Aculeata</taxon>
        <taxon>Apoidea</taxon>
        <taxon>Anthophila</taxon>
        <taxon>Apidae</taxon>
        <taxon>Apis</taxon>
    </lineage>
</organism>
<dbReference type="GO" id="GO:0005975">
    <property type="term" value="P:carbohydrate metabolic process"/>
    <property type="evidence" value="ECO:0007669"/>
    <property type="project" value="InterPro"/>
</dbReference>
<evidence type="ECO:0000256" key="11">
    <source>
        <dbReference type="ARBA" id="ARBA00023180"/>
    </source>
</evidence>
<evidence type="ECO:0000256" key="13">
    <source>
        <dbReference type="ARBA" id="ARBA00023295"/>
    </source>
</evidence>
<dbReference type="SUPFAM" id="SSF51445">
    <property type="entry name" value="(Trans)glycosidases"/>
    <property type="match status" value="1"/>
</dbReference>
<evidence type="ECO:0000256" key="15">
    <source>
        <dbReference type="ARBA" id="ARBA00033445"/>
    </source>
</evidence>
<dbReference type="GO" id="GO:0006516">
    <property type="term" value="P:glycoprotein catabolic process"/>
    <property type="evidence" value="ECO:0007669"/>
    <property type="project" value="TreeGrafter"/>
</dbReference>
<dbReference type="KEGG" id="ame:409334"/>
<evidence type="ECO:0000259" key="20">
    <source>
        <dbReference type="Pfam" id="PF22666"/>
    </source>
</evidence>
<dbReference type="EC" id="3.2.1.25" evidence="6"/>
<evidence type="ECO:0000259" key="18">
    <source>
        <dbReference type="Pfam" id="PF02836"/>
    </source>
</evidence>
<evidence type="ECO:0000313" key="22">
    <source>
        <dbReference type="Proteomes" id="UP000005203"/>
    </source>
</evidence>
<dbReference type="FunFam" id="3.20.20.80:FF:000035">
    <property type="entry name" value="Mannosidase beta"/>
    <property type="match status" value="1"/>
</dbReference>
<evidence type="ECO:0000256" key="9">
    <source>
        <dbReference type="ARBA" id="ARBA00022801"/>
    </source>
</evidence>
<feature type="region of interest" description="Disordered" evidence="17">
    <location>
        <begin position="1"/>
        <end position="20"/>
    </location>
</feature>
<dbReference type="Proteomes" id="UP000005203">
    <property type="component" value="Linkage group LG5"/>
</dbReference>
<dbReference type="RefSeq" id="XP_026296438.1">
    <property type="nucleotide sequence ID" value="XM_026440653.1"/>
</dbReference>
<dbReference type="FunFam" id="2.60.120.260:FF:000060">
    <property type="entry name" value="Probable beta-mannosidase"/>
    <property type="match status" value="1"/>
</dbReference>
<feature type="domain" description="Beta-mannosidase-like galactose-binding" evidence="20">
    <location>
        <begin position="722"/>
        <end position="888"/>
    </location>
</feature>